<comment type="caution">
    <text evidence="2">The sequence shown here is derived from an EMBL/GenBank/DDBJ whole genome shotgun (WGS) entry which is preliminary data.</text>
</comment>
<name>A0A1V3XMM3_MYCKA</name>
<dbReference type="Proteomes" id="UP000188532">
    <property type="component" value="Unassembled WGS sequence"/>
</dbReference>
<evidence type="ECO:0000313" key="3">
    <source>
        <dbReference type="Proteomes" id="UP000188532"/>
    </source>
</evidence>
<dbReference type="Proteomes" id="UP000189229">
    <property type="component" value="Unassembled WGS sequence"/>
</dbReference>
<proteinExistence type="predicted"/>
<evidence type="ECO:0000313" key="4">
    <source>
        <dbReference type="Proteomes" id="UP000189229"/>
    </source>
</evidence>
<accession>A0A1V3XMM3</accession>
<dbReference type="EMBL" id="MVBM01000002">
    <property type="protein sequence ID" value="OOK79217.1"/>
    <property type="molecule type" value="Genomic_DNA"/>
</dbReference>
<evidence type="ECO:0000313" key="1">
    <source>
        <dbReference type="EMBL" id="OOK79217.1"/>
    </source>
</evidence>
<gene>
    <name evidence="2" type="ORF">BZL29_2784</name>
    <name evidence="1" type="ORF">BZL30_2845</name>
</gene>
<protein>
    <submittedName>
        <fullName evidence="2">Uncharacterized protein</fullName>
    </submittedName>
</protein>
<sequence>MPDILFPSHFTHFVAIGRSRTCGDWPNPPLLYAGWYCAKASERRRAASYK</sequence>
<dbReference type="EMBL" id="MVBN01000002">
    <property type="protein sequence ID" value="OOK80358.1"/>
    <property type="molecule type" value="Genomic_DNA"/>
</dbReference>
<reference evidence="3 4" key="1">
    <citation type="submission" date="2017-02" db="EMBL/GenBank/DDBJ databases">
        <title>Complete genome sequences of Mycobacterium kansasii strains isolated from rhesus macaques.</title>
        <authorList>
            <person name="Panda A."/>
            <person name="Nagaraj S."/>
            <person name="Zhao X."/>
            <person name="Tettelin H."/>
            <person name="Detolla L.J."/>
        </authorList>
    </citation>
    <scope>NUCLEOTIDE SEQUENCE [LARGE SCALE GENOMIC DNA]</scope>
    <source>
        <strain evidence="2 3">11-3469</strain>
        <strain evidence="1 4">11-3813</strain>
    </source>
</reference>
<organism evidence="2 3">
    <name type="scientific">Mycobacterium kansasii</name>
    <dbReference type="NCBI Taxonomy" id="1768"/>
    <lineage>
        <taxon>Bacteria</taxon>
        <taxon>Bacillati</taxon>
        <taxon>Actinomycetota</taxon>
        <taxon>Actinomycetes</taxon>
        <taxon>Mycobacteriales</taxon>
        <taxon>Mycobacteriaceae</taxon>
        <taxon>Mycobacterium</taxon>
    </lineage>
</organism>
<evidence type="ECO:0000313" key="2">
    <source>
        <dbReference type="EMBL" id="OOK80358.1"/>
    </source>
</evidence>
<dbReference type="AlphaFoldDB" id="A0A1V3XMM3"/>